<dbReference type="Proteomes" id="UP001320876">
    <property type="component" value="Unassembled WGS sequence"/>
</dbReference>
<dbReference type="Pfam" id="PF01797">
    <property type="entry name" value="Y1_Tnp"/>
    <property type="match status" value="1"/>
</dbReference>
<dbReference type="InterPro" id="IPR036515">
    <property type="entry name" value="Transposase_17_sf"/>
</dbReference>
<dbReference type="EMBL" id="JAPDDT010000002">
    <property type="protein sequence ID" value="MCW1922119.1"/>
    <property type="molecule type" value="Genomic_DNA"/>
</dbReference>
<dbReference type="SMART" id="SM01321">
    <property type="entry name" value="Y1_Tnp"/>
    <property type="match status" value="1"/>
</dbReference>
<evidence type="ECO:0000313" key="3">
    <source>
        <dbReference type="Proteomes" id="UP001320876"/>
    </source>
</evidence>
<evidence type="ECO:0000259" key="1">
    <source>
        <dbReference type="SMART" id="SM01321"/>
    </source>
</evidence>
<dbReference type="PANTHER" id="PTHR36966">
    <property type="entry name" value="REP-ASSOCIATED TYROSINE TRANSPOSASE"/>
    <property type="match status" value="1"/>
</dbReference>
<gene>
    <name evidence="2" type="ORF">OKA05_06115</name>
</gene>
<dbReference type="RefSeq" id="WP_264486229.1">
    <property type="nucleotide sequence ID" value="NZ_JAPDDT010000002.1"/>
</dbReference>
<name>A0ABT3GGG9_9BACT</name>
<dbReference type="InterPro" id="IPR002686">
    <property type="entry name" value="Transposase_17"/>
</dbReference>
<dbReference type="PANTHER" id="PTHR36966:SF1">
    <property type="entry name" value="REP-ASSOCIATED TYROSINE TRANSPOSASE"/>
    <property type="match status" value="1"/>
</dbReference>
<dbReference type="InterPro" id="IPR052715">
    <property type="entry name" value="RAYT_transposase"/>
</dbReference>
<reference evidence="2 3" key="1">
    <citation type="submission" date="2022-10" db="EMBL/GenBank/DDBJ databases">
        <title>Luteolibacter arcticus strain CCTCC AB 2014275, whole genome shotgun sequencing project.</title>
        <authorList>
            <person name="Zhao G."/>
            <person name="Shen L."/>
        </authorList>
    </citation>
    <scope>NUCLEOTIDE SEQUENCE [LARGE SCALE GENOMIC DNA]</scope>
    <source>
        <strain evidence="2 3">CCTCC AB 2014275</strain>
    </source>
</reference>
<dbReference type="SUPFAM" id="SSF143422">
    <property type="entry name" value="Transposase IS200-like"/>
    <property type="match status" value="1"/>
</dbReference>
<feature type="domain" description="Transposase IS200-like" evidence="1">
    <location>
        <begin position="59"/>
        <end position="175"/>
    </location>
</feature>
<sequence>MHKGIHDRGYLPHWDFEDSVQAITFRLGDALPTSVIEEWRRELAGSLGGSERHLSPRAQTDLHRRIARYEDAGHGSGVLAMHECAAIVQGLLLAGHDGAYKLIEWCIMPNHVHVLVRLTGEIALGQIVKGWKAPAAIQINRLLGRSGSLWLEDYHDRFIRDLDHFHNAVAYIRENPVKAGLCKTPAEWRFSSAGIGWGTGSSPHEGRTRAE</sequence>
<comment type="caution">
    <text evidence="2">The sequence shown here is derived from an EMBL/GenBank/DDBJ whole genome shotgun (WGS) entry which is preliminary data.</text>
</comment>
<accession>A0ABT3GGG9</accession>
<evidence type="ECO:0000313" key="2">
    <source>
        <dbReference type="EMBL" id="MCW1922119.1"/>
    </source>
</evidence>
<dbReference type="Gene3D" id="3.30.70.1290">
    <property type="entry name" value="Transposase IS200-like"/>
    <property type="match status" value="1"/>
</dbReference>
<organism evidence="2 3">
    <name type="scientific">Luteolibacter arcticus</name>
    <dbReference type="NCBI Taxonomy" id="1581411"/>
    <lineage>
        <taxon>Bacteria</taxon>
        <taxon>Pseudomonadati</taxon>
        <taxon>Verrucomicrobiota</taxon>
        <taxon>Verrucomicrobiia</taxon>
        <taxon>Verrucomicrobiales</taxon>
        <taxon>Verrucomicrobiaceae</taxon>
        <taxon>Luteolibacter</taxon>
    </lineage>
</organism>
<keyword evidence="3" id="KW-1185">Reference proteome</keyword>
<proteinExistence type="predicted"/>
<dbReference type="NCBIfam" id="NF047646">
    <property type="entry name" value="REP_Tyr_transpos"/>
    <property type="match status" value="1"/>
</dbReference>
<protein>
    <submittedName>
        <fullName evidence="2">Transposase</fullName>
    </submittedName>
</protein>